<dbReference type="CDD" id="cd06225">
    <property type="entry name" value="HAMP"/>
    <property type="match status" value="1"/>
</dbReference>
<dbReference type="GO" id="GO:0007165">
    <property type="term" value="P:signal transduction"/>
    <property type="evidence" value="ECO:0007669"/>
    <property type="project" value="UniProtKB-KW"/>
</dbReference>
<reference evidence="10 11" key="1">
    <citation type="journal article" date="2016" name="Front. Microbiol.">
        <title>Genomic Resource of Rice Seed Associated Bacteria.</title>
        <authorList>
            <person name="Midha S."/>
            <person name="Bansal K."/>
            <person name="Sharma S."/>
            <person name="Kumar N."/>
            <person name="Patil P.P."/>
            <person name="Chaudhry V."/>
            <person name="Patil P.B."/>
        </authorList>
    </citation>
    <scope>NUCLEOTIDE SEQUENCE [LARGE SCALE GENOMIC DNA]</scope>
    <source>
        <strain evidence="10 11">SA3</strain>
    </source>
</reference>
<dbReference type="GO" id="GO:0005886">
    <property type="term" value="C:plasma membrane"/>
    <property type="evidence" value="ECO:0007669"/>
    <property type="project" value="TreeGrafter"/>
</dbReference>
<evidence type="ECO:0000313" key="11">
    <source>
        <dbReference type="Proteomes" id="UP000071979"/>
    </source>
</evidence>
<feature type="domain" description="HBM" evidence="9">
    <location>
        <begin position="44"/>
        <end position="278"/>
    </location>
</feature>
<keyword evidence="6" id="KW-0812">Transmembrane</keyword>
<evidence type="ECO:0000256" key="3">
    <source>
        <dbReference type="ARBA" id="ARBA00023224"/>
    </source>
</evidence>
<comment type="similarity">
    <text evidence="4">Belongs to the methyl-accepting chemotaxis (MCP) protein family.</text>
</comment>
<dbReference type="EMBL" id="LDSE01000031">
    <property type="protein sequence ID" value="KTS66319.1"/>
    <property type="molecule type" value="Genomic_DNA"/>
</dbReference>
<dbReference type="Gene3D" id="1.10.287.950">
    <property type="entry name" value="Methyl-accepting chemotaxis protein"/>
    <property type="match status" value="1"/>
</dbReference>
<feature type="domain" description="HAMP" evidence="8">
    <location>
        <begin position="305"/>
        <end position="357"/>
    </location>
</feature>
<evidence type="ECO:0000256" key="6">
    <source>
        <dbReference type="SAM" id="Phobius"/>
    </source>
</evidence>
<dbReference type="GO" id="GO:0004888">
    <property type="term" value="F:transmembrane signaling receptor activity"/>
    <property type="evidence" value="ECO:0007669"/>
    <property type="project" value="TreeGrafter"/>
</dbReference>
<sequence length="607" mass="65200">MKKIRVFLEDIRVSRKLMLGFGVLLILSIAVASCGIKNLHDIAERAEKLSQLKGINDQFAQAKDARLQYVKTHDEKFIADNESRLQAIEGSINQLKTWQWDSAQTALIASLPAAMNLYRQHRAETVNEVHKRQSILQALRFSDETTAVAALARNYVSTQQDTAAALNEIAKYLNGISIRVKLMALDNSEENRLALSGFIAETIQLIDQARPRLSADDSNALDKIAVTLAARRDSVQDYNASAEEEVEATRQLAIAGLHLTNTSNQLFTQQLAATHQDIARAILWMSLILAAAVVISILIAVFITRQITRPLAVTLNVARQIAQGDLSVQLQTSRKDELGELMQAVGEMSNDLRGIIGNIRSGVMQVSHASAEIAAGNNDLSARTEEQAAALEQTAASMEQLTATVKQNVENIHHSSELARATSEKANQGGSLVKGVVETMDQISASSGKIAEITTVINSIAFQTNILALNAAVEAARAGEQGRGFAVVASEVRSLAQRSAQAAKEIETLIGESVARISSGSQLVGQAGKTMDEIVHSVGNVTSILAEIAQASDEQNRGISQVGVAIVQMDSVTQQNAALVQESSAAASALRDQASTLEGSVARFVVQ</sequence>
<proteinExistence type="inferred from homology"/>
<accession>A0A8E1V7Q5</accession>
<dbReference type="PROSITE" id="PS00538">
    <property type="entry name" value="CHEMOTAXIS_TRANSDUC_1"/>
    <property type="match status" value="1"/>
</dbReference>
<evidence type="ECO:0000256" key="2">
    <source>
        <dbReference type="ARBA" id="ARBA00022500"/>
    </source>
</evidence>
<dbReference type="InterPro" id="IPR032255">
    <property type="entry name" value="HBM"/>
</dbReference>
<dbReference type="SMART" id="SM00304">
    <property type="entry name" value="HAMP"/>
    <property type="match status" value="1"/>
</dbReference>
<dbReference type="AlphaFoldDB" id="A0A8E1V7Q5"/>
<protein>
    <submittedName>
        <fullName evidence="10">Methyl-accepting chemotaxis protein</fullName>
    </submittedName>
</protein>
<dbReference type="FunFam" id="1.10.287.950:FF:000001">
    <property type="entry name" value="Methyl-accepting chemotaxis sensory transducer"/>
    <property type="match status" value="1"/>
</dbReference>
<keyword evidence="6" id="KW-0472">Membrane</keyword>
<keyword evidence="2" id="KW-0145">Chemotaxis</keyword>
<dbReference type="InterPro" id="IPR051310">
    <property type="entry name" value="MCP_chemotaxis"/>
</dbReference>
<dbReference type="InterPro" id="IPR003660">
    <property type="entry name" value="HAMP_dom"/>
</dbReference>
<keyword evidence="3 5" id="KW-0807">Transducer</keyword>
<dbReference type="GO" id="GO:0006935">
    <property type="term" value="P:chemotaxis"/>
    <property type="evidence" value="ECO:0007669"/>
    <property type="project" value="UniProtKB-KW"/>
</dbReference>
<evidence type="ECO:0000256" key="4">
    <source>
        <dbReference type="ARBA" id="ARBA00029447"/>
    </source>
</evidence>
<feature type="domain" description="Methyl-accepting transducer" evidence="7">
    <location>
        <begin position="362"/>
        <end position="591"/>
    </location>
</feature>
<evidence type="ECO:0000259" key="8">
    <source>
        <dbReference type="PROSITE" id="PS50885"/>
    </source>
</evidence>
<dbReference type="Pfam" id="PF00015">
    <property type="entry name" value="MCPsignal"/>
    <property type="match status" value="1"/>
</dbReference>
<dbReference type="PANTHER" id="PTHR43531:SF5">
    <property type="entry name" value="METHYL-ACCEPTING CHEMOTAXIS PROTEIN III"/>
    <property type="match status" value="1"/>
</dbReference>
<evidence type="ECO:0000256" key="1">
    <source>
        <dbReference type="ARBA" id="ARBA00004370"/>
    </source>
</evidence>
<dbReference type="CDD" id="cd11386">
    <property type="entry name" value="MCP_signal"/>
    <property type="match status" value="1"/>
</dbReference>
<keyword evidence="6" id="KW-1133">Transmembrane helix</keyword>
<dbReference type="InterPro" id="IPR004089">
    <property type="entry name" value="MCPsignal_dom"/>
</dbReference>
<comment type="caution">
    <text evidence="10">The sequence shown here is derived from an EMBL/GenBank/DDBJ whole genome shotgun (WGS) entry which is preliminary data.</text>
</comment>
<gene>
    <name evidence="10" type="ORF">SA3R_17755</name>
</gene>
<evidence type="ECO:0000313" key="10">
    <source>
        <dbReference type="EMBL" id="KTS66319.1"/>
    </source>
</evidence>
<name>A0A8E1V7Q5_9GAMM</name>
<dbReference type="Proteomes" id="UP000071979">
    <property type="component" value="Unassembled WGS sequence"/>
</dbReference>
<dbReference type="SMART" id="SM00283">
    <property type="entry name" value="MA"/>
    <property type="match status" value="1"/>
</dbReference>
<evidence type="ECO:0000256" key="5">
    <source>
        <dbReference type="PROSITE-ProRule" id="PRU00284"/>
    </source>
</evidence>
<comment type="subcellular location">
    <subcellularLocation>
        <location evidence="1">Membrane</location>
    </subcellularLocation>
</comment>
<dbReference type="RefSeq" id="WP_058776132.1">
    <property type="nucleotide sequence ID" value="NZ_LDSD01000014.1"/>
</dbReference>
<evidence type="ECO:0000259" key="7">
    <source>
        <dbReference type="PROSITE" id="PS50111"/>
    </source>
</evidence>
<dbReference type="PANTHER" id="PTHR43531">
    <property type="entry name" value="PROTEIN ICFG"/>
    <property type="match status" value="1"/>
</dbReference>
<dbReference type="Pfam" id="PF00672">
    <property type="entry name" value="HAMP"/>
    <property type="match status" value="1"/>
</dbReference>
<dbReference type="SMART" id="SM01358">
    <property type="entry name" value="HBM"/>
    <property type="match status" value="1"/>
</dbReference>
<feature type="transmembrane region" description="Helical" evidence="6">
    <location>
        <begin position="281"/>
        <end position="303"/>
    </location>
</feature>
<dbReference type="PROSITE" id="PS51753">
    <property type="entry name" value="HBM"/>
    <property type="match status" value="1"/>
</dbReference>
<dbReference type="InterPro" id="IPR004091">
    <property type="entry name" value="Chemotax_Me-accpt_rcpt_Me-site"/>
</dbReference>
<dbReference type="PROSITE" id="PS50111">
    <property type="entry name" value="CHEMOTAXIS_TRANSDUC_2"/>
    <property type="match status" value="1"/>
</dbReference>
<dbReference type="PROSITE" id="PS51257">
    <property type="entry name" value="PROKAR_LIPOPROTEIN"/>
    <property type="match status" value="1"/>
</dbReference>
<dbReference type="PROSITE" id="PS50885">
    <property type="entry name" value="HAMP"/>
    <property type="match status" value="1"/>
</dbReference>
<organism evidence="10 11">
    <name type="scientific">Pantoea dispersa</name>
    <dbReference type="NCBI Taxonomy" id="59814"/>
    <lineage>
        <taxon>Bacteria</taxon>
        <taxon>Pseudomonadati</taxon>
        <taxon>Pseudomonadota</taxon>
        <taxon>Gammaproteobacteria</taxon>
        <taxon>Enterobacterales</taxon>
        <taxon>Erwiniaceae</taxon>
        <taxon>Pantoea</taxon>
    </lineage>
</organism>
<evidence type="ECO:0000259" key="9">
    <source>
        <dbReference type="PROSITE" id="PS51753"/>
    </source>
</evidence>
<dbReference type="SUPFAM" id="SSF58104">
    <property type="entry name" value="Methyl-accepting chemotaxis protein (MCP) signaling domain"/>
    <property type="match status" value="1"/>
</dbReference>